<dbReference type="HOGENOM" id="CLU_1309273_0_0_10"/>
<dbReference type="OrthoDB" id="9873637at2"/>
<evidence type="ECO:0000313" key="1">
    <source>
        <dbReference type="EMBL" id="AFU69629.1"/>
    </source>
</evidence>
<sequence length="210" mass="23675">MKNFTISIFILLSSFGYSQSIEKDSLTQRRINNPITVQIGLQGSIFTSLDDNFISQAYSQNIGFNLVGRFGIKEFIGIGLNYNRYEFKLDDSRFFGSNFPSSRFHSFMIFAYYQQPIYKNLTAELKFGFFDSAIKNRGTLKTGNLTYNLSGVVTGLNIIYYLSDKKVIGISFGADVHFSLSETIETAPAEQNFINKNIFSTLNLGIVIGN</sequence>
<dbReference type="STRING" id="313595.P700755_002926"/>
<reference evidence="1" key="1">
    <citation type="submission" date="2006-03" db="EMBL/GenBank/DDBJ databases">
        <authorList>
            <person name="Bowman J."/>
            <person name="Ferriera S."/>
            <person name="Johnson J."/>
            <person name="Kravitz S."/>
            <person name="Halpern A."/>
            <person name="Remington K."/>
            <person name="Beeson K."/>
            <person name="Tran B."/>
            <person name="Rogers Y.-H."/>
            <person name="Friedman R."/>
            <person name="Venter J.C."/>
        </authorList>
    </citation>
    <scope>NUCLEOTIDE SEQUENCE [LARGE SCALE GENOMIC DNA]</scope>
    <source>
        <strain evidence="1">ATCC 700755</strain>
    </source>
</reference>
<dbReference type="eggNOG" id="ENOG5030YE8">
    <property type="taxonomic scope" value="Bacteria"/>
</dbReference>
<dbReference type="KEGG" id="ptq:P700755_002926"/>
<dbReference type="EMBL" id="CP003879">
    <property type="protein sequence ID" value="AFU69629.1"/>
    <property type="molecule type" value="Genomic_DNA"/>
</dbReference>
<dbReference type="AlphaFoldDB" id="K4IGZ9"/>
<gene>
    <name evidence="1" type="ordered locus">P700755_002926</name>
</gene>
<proteinExistence type="predicted"/>
<accession>K4IGZ9</accession>
<dbReference type="Proteomes" id="UP000008514">
    <property type="component" value="Chromosome"/>
</dbReference>
<name>K4IGZ9_PSYTT</name>
<organism evidence="1 2">
    <name type="scientific">Psychroflexus torquis (strain ATCC 700755 / CIP 106069 / ACAM 623)</name>
    <dbReference type="NCBI Taxonomy" id="313595"/>
    <lineage>
        <taxon>Bacteria</taxon>
        <taxon>Pseudomonadati</taxon>
        <taxon>Bacteroidota</taxon>
        <taxon>Flavobacteriia</taxon>
        <taxon>Flavobacteriales</taxon>
        <taxon>Flavobacteriaceae</taxon>
        <taxon>Psychroflexus</taxon>
    </lineage>
</organism>
<evidence type="ECO:0008006" key="3">
    <source>
        <dbReference type="Google" id="ProtNLM"/>
    </source>
</evidence>
<evidence type="ECO:0000313" key="2">
    <source>
        <dbReference type="Proteomes" id="UP000008514"/>
    </source>
</evidence>
<reference evidence="1" key="2">
    <citation type="submission" date="2012-09" db="EMBL/GenBank/DDBJ databases">
        <title>The complete sequence of Psychroflexus torquis an extreme psychrophile from sea-ice that is stimulated by light.</title>
        <authorList>
            <person name="Feng S."/>
            <person name="Powell S.M."/>
            <person name="Bowman J.P."/>
        </authorList>
    </citation>
    <scope>NUCLEOTIDE SEQUENCE [LARGE SCALE GENOMIC DNA]</scope>
    <source>
        <strain evidence="1">ATCC 700755</strain>
    </source>
</reference>
<keyword evidence="2" id="KW-1185">Reference proteome</keyword>
<protein>
    <recommendedName>
        <fullName evidence="3">Outer membrane protein beta-barrel domain-containing protein</fullName>
    </recommendedName>
</protein>
<dbReference type="RefSeq" id="WP_015025186.1">
    <property type="nucleotide sequence ID" value="NC_018721.1"/>
</dbReference>